<dbReference type="PRINTS" id="PR00992">
    <property type="entry name" value="ALARACEMASE"/>
</dbReference>
<dbReference type="InterPro" id="IPR000821">
    <property type="entry name" value="Ala_racemase"/>
</dbReference>
<comment type="cofactor">
    <cofactor evidence="1 4">
        <name>pyridoxal 5'-phosphate</name>
        <dbReference type="ChEBI" id="CHEBI:597326"/>
    </cofactor>
</comment>
<keyword evidence="7" id="KW-1185">Reference proteome</keyword>
<dbReference type="Proteomes" id="UP000722121">
    <property type="component" value="Unassembled WGS sequence"/>
</dbReference>
<keyword evidence="2 4" id="KW-0663">Pyridoxal phosphate</keyword>
<dbReference type="Gene3D" id="3.20.20.10">
    <property type="entry name" value="Alanine racemase"/>
    <property type="match status" value="1"/>
</dbReference>
<dbReference type="Pfam" id="PF01168">
    <property type="entry name" value="Ala_racemase_N"/>
    <property type="match status" value="1"/>
</dbReference>
<comment type="catalytic activity">
    <reaction evidence="4">
        <text>L-alanine = D-alanine</text>
        <dbReference type="Rhea" id="RHEA:20249"/>
        <dbReference type="ChEBI" id="CHEBI:57416"/>
        <dbReference type="ChEBI" id="CHEBI:57972"/>
        <dbReference type="EC" id="5.1.1.1"/>
    </reaction>
</comment>
<feature type="active site" description="Proton acceptor; specific for D-alanine" evidence="4">
    <location>
        <position position="45"/>
    </location>
</feature>
<dbReference type="SMART" id="SM01005">
    <property type="entry name" value="Ala_racemase_C"/>
    <property type="match status" value="1"/>
</dbReference>
<dbReference type="Pfam" id="PF00842">
    <property type="entry name" value="Ala_racemase_C"/>
    <property type="match status" value="1"/>
</dbReference>
<dbReference type="Gene3D" id="2.40.37.10">
    <property type="entry name" value="Lyase, Ornithine Decarboxylase, Chain A, domain 1"/>
    <property type="match status" value="1"/>
</dbReference>
<sequence>MTLKEAEIGNLGNNILRIDLDAIAANLSTIKGTLPDNARVMIMLKALGYGTDSKIVARFLTQHGIDIIGVACVEEGVVLRQSGIRQEIFTLNATHYETQQLIDHDMHVGVSDVGLIDALCNECKRQGKKTKVHLHVDTGMSRLGCRPEEALPLAKQIQQAKELIFEGLFTHFACADNPAEDHFTMGQAATFDKVVDELASNNIHPPWKHACNSAASIRFSFPHYNLYRIGLALFGVHPSPTTRTAITLHPATTLTSRIVGINHCKKGDTISYHRQYKVSREEERIAVIPIGYADGLHQRYSKKGKVIIRGRSASIVGVTCMDYTMVNITDIPEASIGDEVLIFGKDAHGNLLPPETFAARGGTSVYELVSCVGPRINRLFISKT</sequence>
<comment type="function">
    <text evidence="4">Catalyzes the interconversion of L-alanine and D-alanine. May also act on other amino acids.</text>
</comment>
<dbReference type="InterPro" id="IPR001608">
    <property type="entry name" value="Ala_racemase_N"/>
</dbReference>
<comment type="caution">
    <text evidence="6">The sequence shown here is derived from an EMBL/GenBank/DDBJ whole genome shotgun (WGS) entry which is preliminary data.</text>
</comment>
<evidence type="ECO:0000313" key="6">
    <source>
        <dbReference type="EMBL" id="MBN4067036.1"/>
    </source>
</evidence>
<dbReference type="SUPFAM" id="SSF50621">
    <property type="entry name" value="Alanine racemase C-terminal domain-like"/>
    <property type="match status" value="1"/>
</dbReference>
<evidence type="ECO:0000256" key="2">
    <source>
        <dbReference type="ARBA" id="ARBA00022898"/>
    </source>
</evidence>
<evidence type="ECO:0000256" key="4">
    <source>
        <dbReference type="HAMAP-Rule" id="MF_01201"/>
    </source>
</evidence>
<name>A0ABS3ART6_9BACT</name>
<comment type="pathway">
    <text evidence="4">Amino-acid biosynthesis; D-alanine biosynthesis; D-alanine from L-alanine: step 1/1.</text>
</comment>
<dbReference type="HAMAP" id="MF_01201">
    <property type="entry name" value="Ala_racemase"/>
    <property type="match status" value="1"/>
</dbReference>
<dbReference type="EC" id="5.1.1.1" evidence="4"/>
<feature type="modified residue" description="N6-(pyridoxal phosphate)lysine" evidence="4">
    <location>
        <position position="45"/>
    </location>
</feature>
<protein>
    <recommendedName>
        <fullName evidence="4">Alanine racemase</fullName>
        <ecNumber evidence="4">5.1.1.1</ecNumber>
    </recommendedName>
</protein>
<evidence type="ECO:0000256" key="1">
    <source>
        <dbReference type="ARBA" id="ARBA00001933"/>
    </source>
</evidence>
<dbReference type="InterPro" id="IPR011079">
    <property type="entry name" value="Ala_racemase_C"/>
</dbReference>
<reference evidence="6 7" key="1">
    <citation type="submission" date="2021-02" db="EMBL/GenBank/DDBJ databases">
        <title>Activity-based single-cell genomes from oceanic crustal fluid captures similar information to metagenomic and metatranscriptomic surveys with orders of magnitude less sampling.</title>
        <authorList>
            <person name="D'Angelo T.S."/>
            <person name="Orcutt B.N."/>
        </authorList>
    </citation>
    <scope>NUCLEOTIDE SEQUENCE [LARGE SCALE GENOMIC DNA]</scope>
    <source>
        <strain evidence="6">AH-315-G07</strain>
    </source>
</reference>
<comment type="similarity">
    <text evidence="4">Belongs to the alanine racemase family.</text>
</comment>
<dbReference type="PANTHER" id="PTHR30511:SF0">
    <property type="entry name" value="ALANINE RACEMASE, CATABOLIC-RELATED"/>
    <property type="match status" value="1"/>
</dbReference>
<feature type="binding site" evidence="4">
    <location>
        <position position="321"/>
    </location>
    <ligand>
        <name>substrate</name>
    </ligand>
</feature>
<gene>
    <name evidence="6" type="primary">alr</name>
    <name evidence="6" type="ORF">JYU14_03030</name>
</gene>
<feature type="domain" description="Alanine racemase C-terminal" evidence="5">
    <location>
        <begin position="251"/>
        <end position="381"/>
    </location>
</feature>
<dbReference type="SUPFAM" id="SSF51419">
    <property type="entry name" value="PLP-binding barrel"/>
    <property type="match status" value="1"/>
</dbReference>
<feature type="binding site" evidence="4">
    <location>
        <position position="142"/>
    </location>
    <ligand>
        <name>substrate</name>
    </ligand>
</feature>
<dbReference type="NCBIfam" id="TIGR00492">
    <property type="entry name" value="alr"/>
    <property type="match status" value="1"/>
</dbReference>
<accession>A0ABS3ART6</accession>
<dbReference type="GO" id="GO:0008784">
    <property type="term" value="F:alanine racemase activity"/>
    <property type="evidence" value="ECO:0007669"/>
    <property type="project" value="UniProtKB-EC"/>
</dbReference>
<dbReference type="CDD" id="cd00430">
    <property type="entry name" value="PLPDE_III_AR"/>
    <property type="match status" value="1"/>
</dbReference>
<organism evidence="6 7">
    <name type="scientific">Simkania negevensis</name>
    <dbReference type="NCBI Taxonomy" id="83561"/>
    <lineage>
        <taxon>Bacteria</taxon>
        <taxon>Pseudomonadati</taxon>
        <taxon>Chlamydiota</taxon>
        <taxon>Chlamydiia</taxon>
        <taxon>Parachlamydiales</taxon>
        <taxon>Simkaniaceae</taxon>
        <taxon>Simkania</taxon>
    </lineage>
</organism>
<feature type="active site" description="Proton acceptor; specific for L-alanine" evidence="4">
    <location>
        <position position="272"/>
    </location>
</feature>
<keyword evidence="3 4" id="KW-0413">Isomerase</keyword>
<evidence type="ECO:0000256" key="3">
    <source>
        <dbReference type="ARBA" id="ARBA00023235"/>
    </source>
</evidence>
<proteinExistence type="inferred from homology"/>
<dbReference type="InterPro" id="IPR029066">
    <property type="entry name" value="PLP-binding_barrel"/>
</dbReference>
<evidence type="ECO:0000313" key="7">
    <source>
        <dbReference type="Proteomes" id="UP000722121"/>
    </source>
</evidence>
<dbReference type="EMBL" id="JAFITR010000055">
    <property type="protein sequence ID" value="MBN4067036.1"/>
    <property type="molecule type" value="Genomic_DNA"/>
</dbReference>
<dbReference type="InterPro" id="IPR009006">
    <property type="entry name" value="Ala_racemase/Decarboxylase_C"/>
</dbReference>
<evidence type="ECO:0000259" key="5">
    <source>
        <dbReference type="SMART" id="SM01005"/>
    </source>
</evidence>
<dbReference type="PANTHER" id="PTHR30511">
    <property type="entry name" value="ALANINE RACEMASE"/>
    <property type="match status" value="1"/>
</dbReference>